<keyword evidence="1" id="KW-0547">Nucleotide-binding</keyword>
<evidence type="ECO:0000256" key="2">
    <source>
        <dbReference type="ARBA" id="ARBA00022840"/>
    </source>
</evidence>
<keyword evidence="2" id="KW-0067">ATP-binding</keyword>
<reference evidence="5" key="1">
    <citation type="journal article" date="2019" name="Int. J. Syst. Evol. Microbiol.">
        <title>The Global Catalogue of Microorganisms (GCM) 10K type strain sequencing project: providing services to taxonomists for standard genome sequencing and annotation.</title>
        <authorList>
            <consortium name="The Broad Institute Genomics Platform"/>
            <consortium name="The Broad Institute Genome Sequencing Center for Infectious Disease"/>
            <person name="Wu L."/>
            <person name="Ma J."/>
        </authorList>
    </citation>
    <scope>NUCLEOTIDE SEQUENCE [LARGE SCALE GENOMIC DNA]</scope>
    <source>
        <strain evidence="5">CGMCC 1.13574</strain>
    </source>
</reference>
<dbReference type="SUPFAM" id="SSF56112">
    <property type="entry name" value="Protein kinase-like (PK-like)"/>
    <property type="match status" value="1"/>
</dbReference>
<comment type="caution">
    <text evidence="4">The sequence shown here is derived from an EMBL/GenBank/DDBJ whole genome shotgun (WGS) entry which is preliminary data.</text>
</comment>
<name>A0ABV9NIN8_9GAMM</name>
<evidence type="ECO:0000313" key="5">
    <source>
        <dbReference type="Proteomes" id="UP001595892"/>
    </source>
</evidence>
<organism evidence="4 5">
    <name type="scientific">Coralloluteibacterium thermophilum</name>
    <dbReference type="NCBI Taxonomy" id="2707049"/>
    <lineage>
        <taxon>Bacteria</taxon>
        <taxon>Pseudomonadati</taxon>
        <taxon>Pseudomonadota</taxon>
        <taxon>Gammaproteobacteria</taxon>
        <taxon>Lysobacterales</taxon>
        <taxon>Lysobacteraceae</taxon>
        <taxon>Coralloluteibacterium</taxon>
    </lineage>
</organism>
<evidence type="ECO:0000256" key="1">
    <source>
        <dbReference type="ARBA" id="ARBA00022741"/>
    </source>
</evidence>
<dbReference type="Pfam" id="PF01636">
    <property type="entry name" value="APH"/>
    <property type="match status" value="1"/>
</dbReference>
<gene>
    <name evidence="4" type="ORF">ACFO3Q_06585</name>
</gene>
<evidence type="ECO:0000259" key="3">
    <source>
        <dbReference type="Pfam" id="PF01636"/>
    </source>
</evidence>
<dbReference type="RefSeq" id="WP_377003848.1">
    <property type="nucleotide sequence ID" value="NZ_JBHSGG010000017.1"/>
</dbReference>
<sequence>MPQTARADARLAWTRGVLADPSAILERASTDAGFRSYWRVHSGGTSWIVMDAPPALEDVAPWLAVAQLLRDGGVHVPQVHARDTGQGFLLLGDMGRRTYLDVLDADNADVLFDDAIAALIALQSIAPPATLPRYDRALLERELALFPDWFLARHLGVSMTAAQRDAWDALRAVLVDAALAQPQVLVHRDYMPRNLMHCEPNPGVLDFQDAVVGPIAYDPVCLFRDAFLSWPVARVDAWLARYHGLAHAAGLPVPSLERFREDADLTGAQRHLKVLGIFARLHHRDGKPKYLADAPRFLRYLLEAAARRPALAPLAPLLDELVLPRLAPAPAA</sequence>
<keyword evidence="5" id="KW-1185">Reference proteome</keyword>
<evidence type="ECO:0000313" key="4">
    <source>
        <dbReference type="EMBL" id="MFC4727836.1"/>
    </source>
</evidence>
<dbReference type="InterPro" id="IPR002575">
    <property type="entry name" value="Aminoglycoside_PTrfase"/>
</dbReference>
<protein>
    <submittedName>
        <fullName evidence="4">Aminoglycoside phosphotransferase family protein</fullName>
    </submittedName>
</protein>
<feature type="domain" description="Aminoglycoside phosphotransferase" evidence="3">
    <location>
        <begin position="26"/>
        <end position="242"/>
    </location>
</feature>
<proteinExistence type="predicted"/>
<dbReference type="InterPro" id="IPR011009">
    <property type="entry name" value="Kinase-like_dom_sf"/>
</dbReference>
<dbReference type="Proteomes" id="UP001595892">
    <property type="component" value="Unassembled WGS sequence"/>
</dbReference>
<dbReference type="PANTHER" id="PTHR33540:SF1">
    <property type="entry name" value="N-ACETYLMURAMATE_N-ACETYLGLUCOSAMINE KINASE"/>
    <property type="match status" value="1"/>
</dbReference>
<dbReference type="PANTHER" id="PTHR33540">
    <property type="entry name" value="TRNA THREONYLCARBAMOYLADENOSINE BIOSYNTHESIS PROTEIN TSAE"/>
    <property type="match status" value="1"/>
</dbReference>
<dbReference type="Gene3D" id="3.90.1200.10">
    <property type="match status" value="1"/>
</dbReference>
<dbReference type="Gene3D" id="3.30.200.20">
    <property type="entry name" value="Phosphorylase Kinase, domain 1"/>
    <property type="match status" value="1"/>
</dbReference>
<accession>A0ABV9NIN8</accession>
<dbReference type="EMBL" id="JBHSGG010000017">
    <property type="protein sequence ID" value="MFC4727836.1"/>
    <property type="molecule type" value="Genomic_DNA"/>
</dbReference>